<keyword evidence="4" id="KW-0378">Hydrolase</keyword>
<evidence type="ECO:0000256" key="3">
    <source>
        <dbReference type="ARBA" id="ARBA00022670"/>
    </source>
</evidence>
<evidence type="ECO:0000256" key="8">
    <source>
        <dbReference type="SAM" id="Phobius"/>
    </source>
</evidence>
<evidence type="ECO:0000256" key="7">
    <source>
        <dbReference type="PIRSR" id="PIRSR001217-1"/>
    </source>
</evidence>
<evidence type="ECO:0000256" key="6">
    <source>
        <dbReference type="ARBA" id="ARBA00023136"/>
    </source>
</evidence>
<dbReference type="OrthoDB" id="9764363at2"/>
<evidence type="ECO:0000256" key="1">
    <source>
        <dbReference type="ARBA" id="ARBA00004370"/>
    </source>
</evidence>
<dbReference type="InterPro" id="IPR029045">
    <property type="entry name" value="ClpP/crotonase-like_dom_sf"/>
</dbReference>
<dbReference type="Gene3D" id="6.20.330.10">
    <property type="match status" value="1"/>
</dbReference>
<sequence length="620" mass="69007">MRSILNFIKYCWRVLNFIRDCVMNIVFLLFVMLALTVFSLVSTYHAKTDTTAVLQGKQGALLLNLDGYLADNREVESLRTAVQRFENQHIPMQISTFDVVYAIEQAINDDRIKGIVLDLNYFEGADLPSIEYIGVALSRFKHSGKTVVAMSDNYGQSQYLLASYADKIYLNKAGEVDIHGLAYQNLYYKSMLEKLAITPHIFRVGTYKSAVEPFLRDDMSLEAKQNAKQWLEPMWNDYRQIVAANRDIKPEAVLPEAQQYLTELKALKGDTTSYTKQRNLVTDLATRAEINAQLIELFGENDEHKFRSIDLFGYLAALPDRMTTEKSDKIAVVNVEGTIIDGESDETNAGGDTIARLLRQAHDDPKVKAVILRVNSPGGSAFASELIRQEVDNLQIAKKPVVVSMGSMAASGGYWISSTADWIVADRNTITGSIGIFAMFPTFEKTLKKVGITTDGIATSTLSESGLTSGLSQDVKDVVQLNIEHGYDRFLDVVSQGRRNLTKAQVDKVAQGQIWLGRVAADLDLVDENGTFYAAVARAAMLAELDDYGLEWMQEKNDSLLGQLFAPLHHSAKSAVQNAIINVIGLPQQTKQVKQSIDILTKFNDPKGQYLYCLNCGKIN</sequence>
<reference evidence="10 11" key="1">
    <citation type="submission" date="2019-03" db="EMBL/GenBank/DDBJ databases">
        <title>Genomic Encyclopedia of Type Strains, Phase IV (KMG-IV): sequencing the most valuable type-strain genomes for metagenomic binning, comparative biology and taxonomic classification.</title>
        <authorList>
            <person name="Goeker M."/>
        </authorList>
    </citation>
    <scope>NUCLEOTIDE SEQUENCE [LARGE SCALE GENOMIC DNA]</scope>
    <source>
        <strain evidence="10 11">DSM 28404</strain>
    </source>
</reference>
<dbReference type="Proteomes" id="UP000295763">
    <property type="component" value="Unassembled WGS sequence"/>
</dbReference>
<protein>
    <submittedName>
        <fullName evidence="10">Protease-4</fullName>
    </submittedName>
</protein>
<dbReference type="RefSeq" id="WP_131978998.1">
    <property type="nucleotide sequence ID" value="NZ_SLYB01000033.1"/>
</dbReference>
<dbReference type="GO" id="GO:0008236">
    <property type="term" value="F:serine-type peptidase activity"/>
    <property type="evidence" value="ECO:0007669"/>
    <property type="project" value="UniProtKB-KW"/>
</dbReference>
<dbReference type="PANTHER" id="PTHR33209:SF1">
    <property type="entry name" value="PEPTIDASE S49 DOMAIN-CONTAINING PROTEIN"/>
    <property type="match status" value="1"/>
</dbReference>
<evidence type="ECO:0000259" key="9">
    <source>
        <dbReference type="Pfam" id="PF01343"/>
    </source>
</evidence>
<proteinExistence type="inferred from homology"/>
<keyword evidence="11" id="KW-1185">Reference proteome</keyword>
<feature type="domain" description="Peptidase S49" evidence="9">
    <location>
        <begin position="397"/>
        <end position="545"/>
    </location>
</feature>
<dbReference type="InterPro" id="IPR047217">
    <property type="entry name" value="S49_SppA_67K_type_N"/>
</dbReference>
<dbReference type="InterPro" id="IPR002142">
    <property type="entry name" value="Peptidase_S49"/>
</dbReference>
<dbReference type="NCBIfam" id="TIGR00706">
    <property type="entry name" value="SppA_dom"/>
    <property type="match status" value="1"/>
</dbReference>
<evidence type="ECO:0000256" key="4">
    <source>
        <dbReference type="ARBA" id="ARBA00022801"/>
    </source>
</evidence>
<feature type="active site" description="Nucleophile" evidence="7">
    <location>
        <position position="411"/>
    </location>
</feature>
<comment type="similarity">
    <text evidence="2">Belongs to the peptidase S49 family.</text>
</comment>
<organism evidence="10 11">
    <name type="scientific">Cricetibacter osteomyelitidis</name>
    <dbReference type="NCBI Taxonomy" id="1521931"/>
    <lineage>
        <taxon>Bacteria</taxon>
        <taxon>Pseudomonadati</taxon>
        <taxon>Pseudomonadota</taxon>
        <taxon>Gammaproteobacteria</taxon>
        <taxon>Pasteurellales</taxon>
        <taxon>Pasteurellaceae</taxon>
        <taxon>Cricetibacter</taxon>
    </lineage>
</organism>
<dbReference type="NCBIfam" id="TIGR00705">
    <property type="entry name" value="SppA_67K"/>
    <property type="match status" value="1"/>
</dbReference>
<feature type="active site" description="Proton donor/acceptor" evidence="7">
    <location>
        <position position="208"/>
    </location>
</feature>
<gene>
    <name evidence="10" type="ORF">EDC44_13313</name>
</gene>
<dbReference type="Pfam" id="PF01343">
    <property type="entry name" value="Peptidase_S49"/>
    <property type="match status" value="2"/>
</dbReference>
<dbReference type="PANTHER" id="PTHR33209">
    <property type="entry name" value="PROTEASE 4"/>
    <property type="match status" value="1"/>
</dbReference>
<keyword evidence="6 8" id="KW-0472">Membrane</keyword>
<dbReference type="GO" id="GO:0006465">
    <property type="term" value="P:signal peptide processing"/>
    <property type="evidence" value="ECO:0007669"/>
    <property type="project" value="InterPro"/>
</dbReference>
<dbReference type="EMBL" id="SLYB01000033">
    <property type="protein sequence ID" value="TCP91255.1"/>
    <property type="molecule type" value="Genomic_DNA"/>
</dbReference>
<evidence type="ECO:0000313" key="11">
    <source>
        <dbReference type="Proteomes" id="UP000295763"/>
    </source>
</evidence>
<name>A0A4R2SQ87_9PAST</name>
<keyword evidence="8" id="KW-0812">Transmembrane</keyword>
<dbReference type="PIRSF" id="PIRSF001217">
    <property type="entry name" value="Protease_4_SppA"/>
    <property type="match status" value="1"/>
</dbReference>
<dbReference type="InterPro" id="IPR004635">
    <property type="entry name" value="Pept_S49_SppA"/>
</dbReference>
<keyword evidence="5" id="KW-0720">Serine protease</keyword>
<dbReference type="AlphaFoldDB" id="A0A4R2SQ87"/>
<feature type="transmembrane region" description="Helical" evidence="8">
    <location>
        <begin position="21"/>
        <end position="41"/>
    </location>
</feature>
<comment type="caution">
    <text evidence="10">The sequence shown here is derived from an EMBL/GenBank/DDBJ whole genome shotgun (WGS) entry which is preliminary data.</text>
</comment>
<dbReference type="Gene3D" id="3.90.226.10">
    <property type="entry name" value="2-enoyl-CoA Hydratase, Chain A, domain 1"/>
    <property type="match status" value="3"/>
</dbReference>
<dbReference type="InterPro" id="IPR004634">
    <property type="entry name" value="Pept_S49_pIV"/>
</dbReference>
<evidence type="ECO:0000256" key="5">
    <source>
        <dbReference type="ARBA" id="ARBA00022825"/>
    </source>
</evidence>
<dbReference type="GO" id="GO:0016020">
    <property type="term" value="C:membrane"/>
    <property type="evidence" value="ECO:0007669"/>
    <property type="project" value="UniProtKB-SubCell"/>
</dbReference>
<feature type="domain" description="Peptidase S49" evidence="9">
    <location>
        <begin position="140"/>
        <end position="294"/>
    </location>
</feature>
<comment type="subcellular location">
    <subcellularLocation>
        <location evidence="1">Membrane</location>
    </subcellularLocation>
</comment>
<dbReference type="CDD" id="cd07018">
    <property type="entry name" value="S49_SppA_67K_type"/>
    <property type="match status" value="1"/>
</dbReference>
<dbReference type="CDD" id="cd07023">
    <property type="entry name" value="S49_Sppa_N_C"/>
    <property type="match status" value="1"/>
</dbReference>
<dbReference type="SUPFAM" id="SSF52096">
    <property type="entry name" value="ClpP/crotonase"/>
    <property type="match status" value="2"/>
</dbReference>
<evidence type="ECO:0000313" key="10">
    <source>
        <dbReference type="EMBL" id="TCP91255.1"/>
    </source>
</evidence>
<keyword evidence="3 10" id="KW-0645">Protease</keyword>
<accession>A0A4R2SQ87</accession>
<keyword evidence="8" id="KW-1133">Transmembrane helix</keyword>
<evidence type="ECO:0000256" key="2">
    <source>
        <dbReference type="ARBA" id="ARBA00008683"/>
    </source>
</evidence>
<dbReference type="InterPro" id="IPR047272">
    <property type="entry name" value="S49_SppA_C"/>
</dbReference>